<dbReference type="EMBL" id="APPK01000054">
    <property type="protein sequence ID" value="ENV19915.1"/>
    <property type="molecule type" value="Genomic_DNA"/>
</dbReference>
<name>N8YKX9_ACIBZ</name>
<feature type="transmembrane region" description="Helical" evidence="1">
    <location>
        <begin position="7"/>
        <end position="25"/>
    </location>
</feature>
<keyword evidence="1" id="KW-0472">Membrane</keyword>
<evidence type="ECO:0000256" key="1">
    <source>
        <dbReference type="SAM" id="Phobius"/>
    </source>
</evidence>
<reference evidence="2 3" key="1">
    <citation type="submission" date="2013-02" db="EMBL/GenBank/DDBJ databases">
        <title>The Genome Sequence of Acinetobacter bereziniae NIPH 3.</title>
        <authorList>
            <consortium name="The Broad Institute Genome Sequencing Platform"/>
            <consortium name="The Broad Institute Genome Sequencing Center for Infectious Disease"/>
            <person name="Cerqueira G."/>
            <person name="Feldgarden M."/>
            <person name="Courvalin P."/>
            <person name="Perichon B."/>
            <person name="Grillot-Courvalin C."/>
            <person name="Clermont D."/>
            <person name="Rocha E."/>
            <person name="Yoon E.-J."/>
            <person name="Nemec A."/>
            <person name="Walker B."/>
            <person name="Young S.K."/>
            <person name="Zeng Q."/>
            <person name="Gargeya S."/>
            <person name="Fitzgerald M."/>
            <person name="Haas B."/>
            <person name="Abouelleil A."/>
            <person name="Alvarado L."/>
            <person name="Arachchi H.M."/>
            <person name="Berlin A.M."/>
            <person name="Chapman S.B."/>
            <person name="Dewar J."/>
            <person name="Goldberg J."/>
            <person name="Griggs A."/>
            <person name="Gujja S."/>
            <person name="Hansen M."/>
            <person name="Howarth C."/>
            <person name="Imamovic A."/>
            <person name="Larimer J."/>
            <person name="McCowan C."/>
            <person name="Murphy C."/>
            <person name="Neiman D."/>
            <person name="Pearson M."/>
            <person name="Priest M."/>
            <person name="Roberts A."/>
            <person name="Saif S."/>
            <person name="Shea T."/>
            <person name="Sisk P."/>
            <person name="Sykes S."/>
            <person name="Wortman J."/>
            <person name="Nusbaum C."/>
            <person name="Birren B."/>
        </authorList>
    </citation>
    <scope>NUCLEOTIDE SEQUENCE [LARGE SCALE GENOMIC DNA]</scope>
    <source>
        <strain evidence="2 3">NIPH 3</strain>
    </source>
</reference>
<comment type="caution">
    <text evidence="2">The sequence shown here is derived from an EMBL/GenBank/DDBJ whole genome shotgun (WGS) entry which is preliminary data.</text>
</comment>
<evidence type="ECO:0000313" key="3">
    <source>
        <dbReference type="Proteomes" id="UP000013270"/>
    </source>
</evidence>
<keyword evidence="1" id="KW-1133">Transmembrane helix</keyword>
<organism evidence="2 3">
    <name type="scientific">Acinetobacter bereziniae NIPH 3</name>
    <dbReference type="NCBI Taxonomy" id="1217651"/>
    <lineage>
        <taxon>Bacteria</taxon>
        <taxon>Pseudomonadati</taxon>
        <taxon>Pseudomonadota</taxon>
        <taxon>Gammaproteobacteria</taxon>
        <taxon>Moraxellales</taxon>
        <taxon>Moraxellaceae</taxon>
        <taxon>Acinetobacter</taxon>
    </lineage>
</organism>
<dbReference type="RefSeq" id="WP_004825279.1">
    <property type="nucleotide sequence ID" value="NZ_KB849460.1"/>
</dbReference>
<sequence>MYIGLKVFTAILAILCVFFTTIGIYTLDASLIIIGILFAASILLIILEAQNRSTNPFIKR</sequence>
<keyword evidence="1" id="KW-0812">Transmembrane</keyword>
<accession>N8YKX9</accession>
<evidence type="ECO:0000313" key="2">
    <source>
        <dbReference type="EMBL" id="ENV19915.1"/>
    </source>
</evidence>
<gene>
    <name evidence="2" type="ORF">F963_03960</name>
</gene>
<feature type="transmembrane region" description="Helical" evidence="1">
    <location>
        <begin position="31"/>
        <end position="50"/>
    </location>
</feature>
<dbReference type="AlphaFoldDB" id="N8YKX9"/>
<proteinExistence type="predicted"/>
<dbReference type="HOGENOM" id="CLU_209500_0_0_6"/>
<dbReference type="Proteomes" id="UP000013270">
    <property type="component" value="Unassembled WGS sequence"/>
</dbReference>
<dbReference type="PATRIC" id="fig|1217651.3.peg.3905"/>
<protein>
    <submittedName>
        <fullName evidence="2">Uncharacterized protein</fullName>
    </submittedName>
</protein>